<dbReference type="InterPro" id="IPR051533">
    <property type="entry name" value="WaaL-like"/>
</dbReference>
<dbReference type="Pfam" id="PF04932">
    <property type="entry name" value="Wzy_C"/>
    <property type="match status" value="1"/>
</dbReference>
<protein>
    <recommendedName>
        <fullName evidence="6">O-antigen ligase-related domain-containing protein</fullName>
    </recommendedName>
</protein>
<dbReference type="GO" id="GO:0016020">
    <property type="term" value="C:membrane"/>
    <property type="evidence" value="ECO:0007669"/>
    <property type="project" value="UniProtKB-SubCell"/>
</dbReference>
<evidence type="ECO:0000256" key="5">
    <source>
        <dbReference type="SAM" id="Phobius"/>
    </source>
</evidence>
<dbReference type="AlphaFoldDB" id="A0A2P7QK22"/>
<feature type="transmembrane region" description="Helical" evidence="5">
    <location>
        <begin position="254"/>
        <end position="274"/>
    </location>
</feature>
<dbReference type="Proteomes" id="UP000241167">
    <property type="component" value="Unassembled WGS sequence"/>
</dbReference>
<reference evidence="7 8" key="1">
    <citation type="submission" date="2018-03" db="EMBL/GenBank/DDBJ databases">
        <title>The draft genome of Sphingosinicella sp. GL-C-18.</title>
        <authorList>
            <person name="Liu L."/>
            <person name="Li L."/>
            <person name="Liang L."/>
            <person name="Zhang X."/>
            <person name="Wang T."/>
        </authorList>
    </citation>
    <scope>NUCLEOTIDE SEQUENCE [LARGE SCALE GENOMIC DNA]</scope>
    <source>
        <strain evidence="7 8">GL-C-18</strain>
    </source>
</reference>
<name>A0A2P7QK22_9SPHN</name>
<comment type="subcellular location">
    <subcellularLocation>
        <location evidence="1">Membrane</location>
        <topology evidence="1">Multi-pass membrane protein</topology>
    </subcellularLocation>
</comment>
<keyword evidence="8" id="KW-1185">Reference proteome</keyword>
<feature type="transmembrane region" description="Helical" evidence="5">
    <location>
        <begin position="181"/>
        <end position="201"/>
    </location>
</feature>
<evidence type="ECO:0000256" key="2">
    <source>
        <dbReference type="ARBA" id="ARBA00022692"/>
    </source>
</evidence>
<feature type="transmembrane region" description="Helical" evidence="5">
    <location>
        <begin position="344"/>
        <end position="366"/>
    </location>
</feature>
<evidence type="ECO:0000256" key="4">
    <source>
        <dbReference type="ARBA" id="ARBA00023136"/>
    </source>
</evidence>
<dbReference type="RefSeq" id="WP_106514348.1">
    <property type="nucleotide sequence ID" value="NZ_PXYI01000006.1"/>
</dbReference>
<evidence type="ECO:0000259" key="6">
    <source>
        <dbReference type="Pfam" id="PF04932"/>
    </source>
</evidence>
<gene>
    <name evidence="7" type="ORF">C7I55_17645</name>
</gene>
<organism evidence="7 8">
    <name type="scientific">Allosphingosinicella deserti</name>
    <dbReference type="NCBI Taxonomy" id="2116704"/>
    <lineage>
        <taxon>Bacteria</taxon>
        <taxon>Pseudomonadati</taxon>
        <taxon>Pseudomonadota</taxon>
        <taxon>Alphaproteobacteria</taxon>
        <taxon>Sphingomonadales</taxon>
        <taxon>Sphingomonadaceae</taxon>
        <taxon>Allosphingosinicella</taxon>
    </lineage>
</organism>
<keyword evidence="2 5" id="KW-0812">Transmembrane</keyword>
<dbReference type="PANTHER" id="PTHR37422:SF17">
    <property type="entry name" value="O-ANTIGEN LIGASE"/>
    <property type="match status" value="1"/>
</dbReference>
<accession>A0A2P7QK22</accession>
<feature type="transmembrane region" description="Helical" evidence="5">
    <location>
        <begin position="208"/>
        <end position="223"/>
    </location>
</feature>
<dbReference type="PANTHER" id="PTHR37422">
    <property type="entry name" value="TEICHURONIC ACID BIOSYNTHESIS PROTEIN TUAE"/>
    <property type="match status" value="1"/>
</dbReference>
<feature type="transmembrane region" description="Helical" evidence="5">
    <location>
        <begin position="86"/>
        <end position="105"/>
    </location>
</feature>
<evidence type="ECO:0000256" key="1">
    <source>
        <dbReference type="ARBA" id="ARBA00004141"/>
    </source>
</evidence>
<keyword evidence="3 5" id="KW-1133">Transmembrane helix</keyword>
<feature type="transmembrane region" description="Helical" evidence="5">
    <location>
        <begin position="229"/>
        <end position="247"/>
    </location>
</feature>
<dbReference type="InterPro" id="IPR007016">
    <property type="entry name" value="O-antigen_ligase-rel_domated"/>
</dbReference>
<feature type="domain" description="O-antigen ligase-related" evidence="6">
    <location>
        <begin position="214"/>
        <end position="357"/>
    </location>
</feature>
<evidence type="ECO:0000313" key="7">
    <source>
        <dbReference type="EMBL" id="PSJ38283.1"/>
    </source>
</evidence>
<feature type="transmembrane region" description="Helical" evidence="5">
    <location>
        <begin position="27"/>
        <end position="46"/>
    </location>
</feature>
<proteinExistence type="predicted"/>
<evidence type="ECO:0000313" key="8">
    <source>
        <dbReference type="Proteomes" id="UP000241167"/>
    </source>
</evidence>
<dbReference type="OrthoDB" id="4391260at2"/>
<feature type="transmembrane region" description="Helical" evidence="5">
    <location>
        <begin position="140"/>
        <end position="161"/>
    </location>
</feature>
<dbReference type="EMBL" id="PXYI01000006">
    <property type="protein sequence ID" value="PSJ38283.1"/>
    <property type="molecule type" value="Genomic_DNA"/>
</dbReference>
<keyword evidence="4 5" id="KW-0472">Membrane</keyword>
<comment type="caution">
    <text evidence="7">The sequence shown here is derived from an EMBL/GenBank/DDBJ whole genome shotgun (WGS) entry which is preliminary data.</text>
</comment>
<sequence>MTSVRLPAQLPLRTRVRIVPRERTTPALVVLAIMLILVLLGPYINYKPAPFTGEGNPLRQMIFFGCAFTLAWAARPLAKPERLLPIPLILVVALGWCWLSLTWSAVPDISIRRLLLTTIVMWTIFMIAKQAGYRRSLSMMRLILAGILVANYVASVGFPQFGVHQAADLADPGIVGSWRGVMLQKNFAGATCALTILLFMFDAKSIRPWLRTIVIVACAYYLFRTNSKTSAGILIFSALCGYIYARYNPAYRALLIPLLSVIGAGLFLASELYWDVLVTPFSSKDAFTGRVQIWPVLIEYAQDHWMFGSGYGAFWNIGGTTPIYNYAKGWVTQITSGHNGYLDLLIQIGFPGMLIVIMATLIWPVAKLLSSRTIPRSTGALLITLLLFSAGHNFTESSLFDRDQIVQVFLTIALAFIWRETNPATSETILEAGDGR</sequence>
<evidence type="ECO:0000256" key="3">
    <source>
        <dbReference type="ARBA" id="ARBA00022989"/>
    </source>
</evidence>
<feature type="transmembrane region" description="Helical" evidence="5">
    <location>
        <begin position="111"/>
        <end position="128"/>
    </location>
</feature>
<feature type="transmembrane region" description="Helical" evidence="5">
    <location>
        <begin position="58"/>
        <end position="74"/>
    </location>
</feature>